<dbReference type="Proteomes" id="UP000549343">
    <property type="component" value="Unassembled WGS sequence"/>
</dbReference>
<accession>A0A7W7I7E7</accession>
<comment type="caution">
    <text evidence="2">The sequence shown here is derived from an EMBL/GenBank/DDBJ whole genome shotgun (WGS) entry which is preliminary data.</text>
</comment>
<dbReference type="RefSeq" id="WP_184878605.1">
    <property type="nucleotide sequence ID" value="NZ_BAAAHD010000001.1"/>
</dbReference>
<dbReference type="AlphaFoldDB" id="A0A7W7I7E7"/>
<dbReference type="EMBL" id="JACHMV010000001">
    <property type="protein sequence ID" value="MBB4771808.1"/>
    <property type="molecule type" value="Genomic_DNA"/>
</dbReference>
<sequence length="97" mass="10755">MLCVDDARPGRARGKSETLPIPRPADAALASGAWRLQGNGCGNRSRCSSSPRNSYVLPDEFAEKKLKHRLDELLDGWNGLRRLPYLMSKDIGFIVKS</sequence>
<reference evidence="2 3" key="1">
    <citation type="submission" date="2020-08" db="EMBL/GenBank/DDBJ databases">
        <title>Sequencing the genomes of 1000 actinobacteria strains.</title>
        <authorList>
            <person name="Klenk H.-P."/>
        </authorList>
    </citation>
    <scope>NUCLEOTIDE SEQUENCE [LARGE SCALE GENOMIC DNA]</scope>
    <source>
        <strain evidence="2 3">DSM 44772</strain>
    </source>
</reference>
<organism evidence="2 3">
    <name type="scientific">Actinomadura livida</name>
    <dbReference type="NCBI Taxonomy" id="79909"/>
    <lineage>
        <taxon>Bacteria</taxon>
        <taxon>Bacillati</taxon>
        <taxon>Actinomycetota</taxon>
        <taxon>Actinomycetes</taxon>
        <taxon>Streptosporangiales</taxon>
        <taxon>Thermomonosporaceae</taxon>
        <taxon>Actinomadura</taxon>
    </lineage>
</organism>
<evidence type="ECO:0000313" key="3">
    <source>
        <dbReference type="Proteomes" id="UP000549343"/>
    </source>
</evidence>
<name>A0A7W7I7E7_9ACTN</name>
<protein>
    <submittedName>
        <fullName evidence="2">Uncharacterized protein</fullName>
    </submittedName>
</protein>
<evidence type="ECO:0000256" key="1">
    <source>
        <dbReference type="SAM" id="MobiDB-lite"/>
    </source>
</evidence>
<proteinExistence type="predicted"/>
<gene>
    <name evidence="2" type="ORF">F4557_000226</name>
</gene>
<evidence type="ECO:0000313" key="2">
    <source>
        <dbReference type="EMBL" id="MBB4771808.1"/>
    </source>
</evidence>
<feature type="region of interest" description="Disordered" evidence="1">
    <location>
        <begin position="1"/>
        <end position="22"/>
    </location>
</feature>